<dbReference type="GO" id="GO:0016301">
    <property type="term" value="F:kinase activity"/>
    <property type="evidence" value="ECO:0007669"/>
    <property type="project" value="UniProtKB-KW"/>
</dbReference>
<dbReference type="CDD" id="cd00075">
    <property type="entry name" value="HATPase"/>
    <property type="match status" value="1"/>
</dbReference>
<feature type="domain" description="PAS" evidence="11">
    <location>
        <begin position="235"/>
        <end position="275"/>
    </location>
</feature>
<keyword evidence="4" id="KW-0597">Phosphoprotein</keyword>
<dbReference type="EC" id="2.7.13.3" evidence="3"/>
<dbReference type="InterPro" id="IPR035965">
    <property type="entry name" value="PAS-like_dom_sf"/>
</dbReference>
<dbReference type="InterPro" id="IPR036890">
    <property type="entry name" value="HATPase_C_sf"/>
</dbReference>
<dbReference type="PROSITE" id="PS50112">
    <property type="entry name" value="PAS"/>
    <property type="match status" value="1"/>
</dbReference>
<dbReference type="InterPro" id="IPR000014">
    <property type="entry name" value="PAS"/>
</dbReference>
<dbReference type="SUPFAM" id="SSF47384">
    <property type="entry name" value="Homodimeric domain of signal transducing histidine kinase"/>
    <property type="match status" value="1"/>
</dbReference>
<dbReference type="Pfam" id="PF02518">
    <property type="entry name" value="HATPase_c"/>
    <property type="match status" value="1"/>
</dbReference>
<keyword evidence="9" id="KW-1133">Transmembrane helix</keyword>
<dbReference type="SMART" id="SM00304">
    <property type="entry name" value="HAMP"/>
    <property type="match status" value="1"/>
</dbReference>
<evidence type="ECO:0000256" key="9">
    <source>
        <dbReference type="SAM" id="Phobius"/>
    </source>
</evidence>
<dbReference type="Pfam" id="PF00512">
    <property type="entry name" value="HisKA"/>
    <property type="match status" value="1"/>
</dbReference>
<dbReference type="RefSeq" id="WP_264852149.1">
    <property type="nucleotide sequence ID" value="NZ_BRXR01000001.1"/>
</dbReference>
<keyword evidence="5" id="KW-0808">Transferase</keyword>
<dbReference type="InterPro" id="IPR013767">
    <property type="entry name" value="PAS_fold"/>
</dbReference>
<dbReference type="CDD" id="cd00082">
    <property type="entry name" value="HisKA"/>
    <property type="match status" value="1"/>
</dbReference>
<dbReference type="SMART" id="SM00091">
    <property type="entry name" value="PAS"/>
    <property type="match status" value="1"/>
</dbReference>
<dbReference type="PRINTS" id="PR00344">
    <property type="entry name" value="BCTRLSENSOR"/>
</dbReference>
<dbReference type="SMART" id="SM00387">
    <property type="entry name" value="HATPase_c"/>
    <property type="match status" value="1"/>
</dbReference>
<dbReference type="Proteomes" id="UP001208567">
    <property type="component" value="Unassembled WGS sequence"/>
</dbReference>
<feature type="domain" description="HAMP" evidence="12">
    <location>
        <begin position="178"/>
        <end position="230"/>
    </location>
</feature>
<evidence type="ECO:0000256" key="6">
    <source>
        <dbReference type="ARBA" id="ARBA00022777"/>
    </source>
</evidence>
<dbReference type="InterPro" id="IPR003594">
    <property type="entry name" value="HATPase_dom"/>
</dbReference>
<evidence type="ECO:0000313" key="14">
    <source>
        <dbReference type="Proteomes" id="UP001208567"/>
    </source>
</evidence>
<comment type="caution">
    <text evidence="13">The sequence shown here is derived from an EMBL/GenBank/DDBJ whole genome shotgun (WGS) entry which is preliminary data.</text>
</comment>
<dbReference type="Gene3D" id="3.30.450.20">
    <property type="entry name" value="PAS domain"/>
    <property type="match status" value="2"/>
</dbReference>
<dbReference type="Pfam" id="PF00672">
    <property type="entry name" value="HAMP"/>
    <property type="match status" value="1"/>
</dbReference>
<keyword evidence="8 9" id="KW-0472">Membrane</keyword>
<dbReference type="Pfam" id="PF00989">
    <property type="entry name" value="PAS"/>
    <property type="match status" value="1"/>
</dbReference>
<dbReference type="InterPro" id="IPR050351">
    <property type="entry name" value="BphY/WalK/GraS-like"/>
</dbReference>
<comment type="subcellular location">
    <subcellularLocation>
        <location evidence="2">Membrane</location>
    </subcellularLocation>
</comment>
<dbReference type="PROSITE" id="PS50885">
    <property type="entry name" value="HAMP"/>
    <property type="match status" value="1"/>
</dbReference>
<dbReference type="Gene3D" id="3.30.565.10">
    <property type="entry name" value="Histidine kinase-like ATPase, C-terminal domain"/>
    <property type="match status" value="1"/>
</dbReference>
<dbReference type="PROSITE" id="PS50109">
    <property type="entry name" value="HIS_KIN"/>
    <property type="match status" value="1"/>
</dbReference>
<dbReference type="Pfam" id="PF16736">
    <property type="entry name" value="sCache_like"/>
    <property type="match status" value="1"/>
</dbReference>
<dbReference type="InterPro" id="IPR004358">
    <property type="entry name" value="Sig_transdc_His_kin-like_C"/>
</dbReference>
<feature type="transmembrane region" description="Helical" evidence="9">
    <location>
        <begin position="6"/>
        <end position="28"/>
    </location>
</feature>
<dbReference type="Gene3D" id="6.10.340.10">
    <property type="match status" value="1"/>
</dbReference>
<keyword evidence="6 13" id="KW-0418">Kinase</keyword>
<evidence type="ECO:0000259" key="10">
    <source>
        <dbReference type="PROSITE" id="PS50109"/>
    </source>
</evidence>
<evidence type="ECO:0000259" key="11">
    <source>
        <dbReference type="PROSITE" id="PS50112"/>
    </source>
</evidence>
<dbReference type="SUPFAM" id="SSF158472">
    <property type="entry name" value="HAMP domain-like"/>
    <property type="match status" value="1"/>
</dbReference>
<protein>
    <recommendedName>
        <fullName evidence="3">histidine kinase</fullName>
        <ecNumber evidence="3">2.7.13.3</ecNumber>
    </recommendedName>
</protein>
<dbReference type="SUPFAM" id="SSF55785">
    <property type="entry name" value="PYP-like sensor domain (PAS domain)"/>
    <property type="match status" value="1"/>
</dbReference>
<dbReference type="NCBIfam" id="NF046044">
    <property type="entry name" value="PnpS"/>
    <property type="match status" value="1"/>
</dbReference>
<proteinExistence type="predicted"/>
<gene>
    <name evidence="13" type="ORF">bsdE14_42480</name>
</gene>
<accession>A0ABQ5NC60</accession>
<evidence type="ECO:0000256" key="3">
    <source>
        <dbReference type="ARBA" id="ARBA00012438"/>
    </source>
</evidence>
<dbReference type="InterPro" id="IPR031967">
    <property type="entry name" value="PhoR_single_Cache-like_dom"/>
</dbReference>
<dbReference type="PANTHER" id="PTHR45453:SF1">
    <property type="entry name" value="PHOSPHATE REGULON SENSOR PROTEIN PHOR"/>
    <property type="match status" value="1"/>
</dbReference>
<dbReference type="InterPro" id="IPR003661">
    <property type="entry name" value="HisK_dim/P_dom"/>
</dbReference>
<dbReference type="PANTHER" id="PTHR45453">
    <property type="entry name" value="PHOSPHATE REGULON SENSOR PROTEIN PHOR"/>
    <property type="match status" value="1"/>
</dbReference>
<dbReference type="SUPFAM" id="SSF55874">
    <property type="entry name" value="ATPase domain of HSP90 chaperone/DNA topoisomerase II/histidine kinase"/>
    <property type="match status" value="1"/>
</dbReference>
<dbReference type="NCBIfam" id="TIGR00229">
    <property type="entry name" value="sensory_box"/>
    <property type="match status" value="1"/>
</dbReference>
<feature type="transmembrane region" description="Helical" evidence="9">
    <location>
        <begin position="154"/>
        <end position="174"/>
    </location>
</feature>
<sequence length="569" mass="65168">MKKKLIFTILSILTCSFIVLTALFTIIINHQYTENTKKTLKQNNDVLISFFNTENIKDKETLFKKNYSSVDIRVTLIDKEGKVIYDSVADRETMDNHNTRKEVLDARVIGNGFSERFSHSINKNMLYYATAFGDGYIMRSSMPMAIITNFEETYLRYYIITVILVLAMAMAVSLKFSQVILEPIKNLQFITSQVAYGELDRRVKAIKDDEIGQLAKTFNNMADKLQDTLKDVTDKQNRLSAILQSMDSGVIAIDKNNKVIMINSCAEDIFGINRDIIGLNLLDIIRNFELEEVFKNKHENNRELKIWWPKERELRIKTTDIRNEWGLIGTVAVVQDITDLKRLENMRSEFVANVSHELKTPLTSIKGFAETLKYVDDAATKEKFLNIIDDEAERLTRLINDILTLSYIEQHGESKTESINVNEIIENVYNLLKNTADLKKINVEILGDKVPELVGDRDRFKQMVLNLVDNAIKYSEESDKVFVETKVEENNVVLSVRDTGVGMTKEHQERIFERFYRVDKARSRAQGGTGLGLAIVKHIILSLNGTIDVESELGVGTKFTIKIPINRTE</sequence>
<dbReference type="InterPro" id="IPR036097">
    <property type="entry name" value="HisK_dim/P_sf"/>
</dbReference>
<evidence type="ECO:0000256" key="4">
    <source>
        <dbReference type="ARBA" id="ARBA00022553"/>
    </source>
</evidence>
<evidence type="ECO:0000256" key="5">
    <source>
        <dbReference type="ARBA" id="ARBA00022679"/>
    </source>
</evidence>
<keyword evidence="7" id="KW-0902">Two-component regulatory system</keyword>
<dbReference type="CDD" id="cd06225">
    <property type="entry name" value="HAMP"/>
    <property type="match status" value="1"/>
</dbReference>
<evidence type="ECO:0000256" key="8">
    <source>
        <dbReference type="ARBA" id="ARBA00023136"/>
    </source>
</evidence>
<dbReference type="CDD" id="cd00130">
    <property type="entry name" value="PAS"/>
    <property type="match status" value="1"/>
</dbReference>
<evidence type="ECO:0000256" key="7">
    <source>
        <dbReference type="ARBA" id="ARBA00023012"/>
    </source>
</evidence>
<feature type="domain" description="Histidine kinase" evidence="10">
    <location>
        <begin position="353"/>
        <end position="567"/>
    </location>
</feature>
<dbReference type="SMART" id="SM00388">
    <property type="entry name" value="HisKA"/>
    <property type="match status" value="1"/>
</dbReference>
<comment type="catalytic activity">
    <reaction evidence="1">
        <text>ATP + protein L-histidine = ADP + protein N-phospho-L-histidine.</text>
        <dbReference type="EC" id="2.7.13.3"/>
    </reaction>
</comment>
<reference evidence="13 14" key="1">
    <citation type="journal article" date="2024" name="Int. J. Syst. Evol. Microbiol.">
        <title>Clostridium omnivorum sp. nov., isolated from anoxic soil under the treatment of reductive soil disinfestation.</title>
        <authorList>
            <person name="Ueki A."/>
            <person name="Tonouchi A."/>
            <person name="Kaku N."/>
            <person name="Honma S."/>
            <person name="Ueki K."/>
        </authorList>
    </citation>
    <scope>NUCLEOTIDE SEQUENCE [LARGE SCALE GENOMIC DNA]</scope>
    <source>
        <strain evidence="13 14">E14</strain>
    </source>
</reference>
<name>A0ABQ5NC60_9CLOT</name>
<evidence type="ECO:0000256" key="1">
    <source>
        <dbReference type="ARBA" id="ARBA00000085"/>
    </source>
</evidence>
<dbReference type="InterPro" id="IPR003660">
    <property type="entry name" value="HAMP_dom"/>
</dbReference>
<organism evidence="13 14">
    <name type="scientific">Clostridium omnivorum</name>
    <dbReference type="NCBI Taxonomy" id="1604902"/>
    <lineage>
        <taxon>Bacteria</taxon>
        <taxon>Bacillati</taxon>
        <taxon>Bacillota</taxon>
        <taxon>Clostridia</taxon>
        <taxon>Eubacteriales</taxon>
        <taxon>Clostridiaceae</taxon>
        <taxon>Clostridium</taxon>
    </lineage>
</organism>
<evidence type="ECO:0000313" key="13">
    <source>
        <dbReference type="EMBL" id="GLC32838.1"/>
    </source>
</evidence>
<dbReference type="Gene3D" id="1.10.287.130">
    <property type="match status" value="1"/>
</dbReference>
<keyword evidence="14" id="KW-1185">Reference proteome</keyword>
<evidence type="ECO:0000256" key="2">
    <source>
        <dbReference type="ARBA" id="ARBA00004370"/>
    </source>
</evidence>
<dbReference type="InterPro" id="IPR005467">
    <property type="entry name" value="His_kinase_dom"/>
</dbReference>
<dbReference type="EMBL" id="BRXR01000001">
    <property type="protein sequence ID" value="GLC32838.1"/>
    <property type="molecule type" value="Genomic_DNA"/>
</dbReference>
<evidence type="ECO:0000259" key="12">
    <source>
        <dbReference type="PROSITE" id="PS50885"/>
    </source>
</evidence>
<keyword evidence="9" id="KW-0812">Transmembrane</keyword>